<organism evidence="1 2">
    <name type="scientific">Acanthopleuribacter pedis</name>
    <dbReference type="NCBI Taxonomy" id="442870"/>
    <lineage>
        <taxon>Bacteria</taxon>
        <taxon>Pseudomonadati</taxon>
        <taxon>Acidobacteriota</taxon>
        <taxon>Holophagae</taxon>
        <taxon>Acanthopleuribacterales</taxon>
        <taxon>Acanthopleuribacteraceae</taxon>
        <taxon>Acanthopleuribacter</taxon>
    </lineage>
</organism>
<reference evidence="1" key="1">
    <citation type="submission" date="2021-03" db="EMBL/GenBank/DDBJ databases">
        <authorList>
            <person name="Wang G."/>
        </authorList>
    </citation>
    <scope>NUCLEOTIDE SEQUENCE</scope>
    <source>
        <strain evidence="1">KCTC 12899</strain>
    </source>
</reference>
<dbReference type="AlphaFoldDB" id="A0A8J7QBG0"/>
<evidence type="ECO:0000313" key="1">
    <source>
        <dbReference type="EMBL" id="MBO1321024.1"/>
    </source>
</evidence>
<evidence type="ECO:0000313" key="2">
    <source>
        <dbReference type="Proteomes" id="UP000664417"/>
    </source>
</evidence>
<proteinExistence type="predicted"/>
<keyword evidence="2" id="KW-1185">Reference proteome</keyword>
<protein>
    <submittedName>
        <fullName evidence="1">Uncharacterized protein</fullName>
    </submittedName>
</protein>
<comment type="caution">
    <text evidence="1">The sequence shown here is derived from an EMBL/GenBank/DDBJ whole genome shotgun (WGS) entry which is preliminary data.</text>
</comment>
<accession>A0A8J7QBG0</accession>
<name>A0A8J7QBG0_9BACT</name>
<sequence>MPCSSIPTPISTPPNRDRVHAICMYCQAARVNKTTWLPLQEGEKPLPRVSHGVCPSCYDQAVKQLVLEIRGLSA</sequence>
<dbReference type="RefSeq" id="WP_207860998.1">
    <property type="nucleotide sequence ID" value="NZ_JAFREP010000021.1"/>
</dbReference>
<gene>
    <name evidence="1" type="ORF">J3U88_21275</name>
</gene>
<dbReference type="Proteomes" id="UP000664417">
    <property type="component" value="Unassembled WGS sequence"/>
</dbReference>
<dbReference type="EMBL" id="JAFREP010000021">
    <property type="protein sequence ID" value="MBO1321024.1"/>
    <property type="molecule type" value="Genomic_DNA"/>
</dbReference>